<dbReference type="Pfam" id="PF11148">
    <property type="entry name" value="DUF2922"/>
    <property type="match status" value="1"/>
</dbReference>
<keyword evidence="2" id="KW-1185">Reference proteome</keyword>
<sequence>MSKLELIFESSDKKVKTLQLAYARTDVSEQVARAQMDKIAALKMFDNDGINPYAKPLAARYTETTHASIFDNRK</sequence>
<organism evidence="1 2">
    <name type="scientific">Lentilactobacillus curieae</name>
    <dbReference type="NCBI Taxonomy" id="1138822"/>
    <lineage>
        <taxon>Bacteria</taxon>
        <taxon>Bacillati</taxon>
        <taxon>Bacillota</taxon>
        <taxon>Bacilli</taxon>
        <taxon>Lactobacillales</taxon>
        <taxon>Lactobacillaceae</taxon>
        <taxon>Lentilactobacillus</taxon>
    </lineage>
</organism>
<dbReference type="AlphaFoldDB" id="A0A1S6QGL5"/>
<reference evidence="1 2" key="1">
    <citation type="journal article" date="2015" name="Genome Announc.">
        <title>Genome Sequence of Lactobacillus curieae CCTCC M 2011381T, a Novel Producer of Gamma-aminobutyric Acid.</title>
        <authorList>
            <person name="Wang Y."/>
            <person name="Wang Y."/>
            <person name="Lang C."/>
            <person name="Wei D."/>
            <person name="Xu P."/>
            <person name="Xie J."/>
        </authorList>
    </citation>
    <scope>NUCLEOTIDE SEQUENCE [LARGE SCALE GENOMIC DNA]</scope>
    <source>
        <strain evidence="1 2">CCTCC M 2011381</strain>
    </source>
</reference>
<evidence type="ECO:0000313" key="2">
    <source>
        <dbReference type="Proteomes" id="UP000030361"/>
    </source>
</evidence>
<evidence type="ECO:0008006" key="3">
    <source>
        <dbReference type="Google" id="ProtNLM"/>
    </source>
</evidence>
<protein>
    <recommendedName>
        <fullName evidence="3">DUF2922 domain-containing protein</fullName>
    </recommendedName>
</protein>
<dbReference type="KEGG" id="lcu:PL11_001900"/>
<dbReference type="Proteomes" id="UP000030361">
    <property type="component" value="Chromosome"/>
</dbReference>
<name>A0A1S6QGL5_9LACO</name>
<dbReference type="OrthoDB" id="2323347at2"/>
<dbReference type="InterPro" id="IPR021321">
    <property type="entry name" value="DUF2922"/>
</dbReference>
<gene>
    <name evidence="1" type="ORF">PL11_001900</name>
</gene>
<evidence type="ECO:0000313" key="1">
    <source>
        <dbReference type="EMBL" id="AQW20754.1"/>
    </source>
</evidence>
<proteinExistence type="predicted"/>
<dbReference type="RefSeq" id="WP_035165953.1">
    <property type="nucleotide sequence ID" value="NZ_CP018906.1"/>
</dbReference>
<dbReference type="EMBL" id="CP018906">
    <property type="protein sequence ID" value="AQW20754.1"/>
    <property type="molecule type" value="Genomic_DNA"/>
</dbReference>
<accession>A0A1S6QGL5</accession>